<dbReference type="EMBL" id="JAHRHJ020000005">
    <property type="protein sequence ID" value="KAH9316309.1"/>
    <property type="molecule type" value="Genomic_DNA"/>
</dbReference>
<feature type="non-terminal residue" evidence="2">
    <location>
        <position position="1"/>
    </location>
</feature>
<dbReference type="Proteomes" id="UP000824469">
    <property type="component" value="Unassembled WGS sequence"/>
</dbReference>
<evidence type="ECO:0000313" key="3">
    <source>
        <dbReference type="Proteomes" id="UP000824469"/>
    </source>
</evidence>
<dbReference type="InterPro" id="IPR002716">
    <property type="entry name" value="PIN_dom"/>
</dbReference>
<proteinExistence type="predicted"/>
<keyword evidence="3" id="KW-1185">Reference proteome</keyword>
<evidence type="ECO:0000313" key="2">
    <source>
        <dbReference type="EMBL" id="KAH9316309.1"/>
    </source>
</evidence>
<dbReference type="Pfam" id="PF13638">
    <property type="entry name" value="PIN_4"/>
    <property type="match status" value="1"/>
</dbReference>
<accession>A0AA38L8Z6</accession>
<feature type="domain" description="PIN" evidence="1">
    <location>
        <begin position="36"/>
        <end position="112"/>
    </location>
</feature>
<dbReference type="InterPro" id="IPR029060">
    <property type="entry name" value="PIN-like_dom_sf"/>
</dbReference>
<dbReference type="AlphaFoldDB" id="A0AA38L8Z6"/>
<comment type="caution">
    <text evidence="2">The sequence shown here is derived from an EMBL/GenBank/DDBJ whole genome shotgun (WGS) entry which is preliminary data.</text>
</comment>
<reference evidence="2 3" key="1">
    <citation type="journal article" date="2021" name="Nat. Plants">
        <title>The Taxus genome provides insights into paclitaxel biosynthesis.</title>
        <authorList>
            <person name="Xiong X."/>
            <person name="Gou J."/>
            <person name="Liao Q."/>
            <person name="Li Y."/>
            <person name="Zhou Q."/>
            <person name="Bi G."/>
            <person name="Li C."/>
            <person name="Du R."/>
            <person name="Wang X."/>
            <person name="Sun T."/>
            <person name="Guo L."/>
            <person name="Liang H."/>
            <person name="Lu P."/>
            <person name="Wu Y."/>
            <person name="Zhang Z."/>
            <person name="Ro D.K."/>
            <person name="Shang Y."/>
            <person name="Huang S."/>
            <person name="Yan J."/>
        </authorList>
    </citation>
    <scope>NUCLEOTIDE SEQUENCE [LARGE SCALE GENOMIC DNA]</scope>
    <source>
        <strain evidence="2">Ta-2019</strain>
    </source>
</reference>
<gene>
    <name evidence="2" type="ORF">KI387_024936</name>
</gene>
<dbReference type="Gene3D" id="3.40.50.1010">
    <property type="entry name" value="5'-nuclease"/>
    <property type="match status" value="1"/>
</dbReference>
<name>A0AA38L8Z6_TAXCH</name>
<feature type="non-terminal residue" evidence="2">
    <location>
        <position position="117"/>
    </location>
</feature>
<protein>
    <recommendedName>
        <fullName evidence="1">PIN domain-containing protein</fullName>
    </recommendedName>
</protein>
<dbReference type="SUPFAM" id="SSF88723">
    <property type="entry name" value="PIN domain-like"/>
    <property type="match status" value="1"/>
</dbReference>
<organism evidence="2 3">
    <name type="scientific">Taxus chinensis</name>
    <name type="common">Chinese yew</name>
    <name type="synonym">Taxus wallichiana var. chinensis</name>
    <dbReference type="NCBI Taxonomy" id="29808"/>
    <lineage>
        <taxon>Eukaryota</taxon>
        <taxon>Viridiplantae</taxon>
        <taxon>Streptophyta</taxon>
        <taxon>Embryophyta</taxon>
        <taxon>Tracheophyta</taxon>
        <taxon>Spermatophyta</taxon>
        <taxon>Pinopsida</taxon>
        <taxon>Pinidae</taxon>
        <taxon>Conifers II</taxon>
        <taxon>Cupressales</taxon>
        <taxon>Taxaceae</taxon>
        <taxon>Taxus</taxon>
    </lineage>
</organism>
<sequence length="117" mass="13328">VVREHYLRDDIYCGALICQTCDASTAHISRSASPILIVDTNVVLNQIDLLENTIMNDVVVLSVVLDEVKNKNIAVYNRVRMLCSNTMRQFFVFANEHHKDTYVKAMVGESPNDRNDR</sequence>
<evidence type="ECO:0000259" key="1">
    <source>
        <dbReference type="Pfam" id="PF13638"/>
    </source>
</evidence>